<keyword evidence="1" id="KW-1133">Transmembrane helix</keyword>
<sequence>MSARGFQLPKLCPAGLLEHGLFVFVMVTVGAVGVIMSSS</sequence>
<name>A0A1V3WFG8_MYCKA</name>
<proteinExistence type="predicted"/>
<evidence type="ECO:0000313" key="3">
    <source>
        <dbReference type="EMBL" id="OOK67034.1"/>
    </source>
</evidence>
<protein>
    <submittedName>
        <fullName evidence="2">Putative membrane protein</fullName>
    </submittedName>
</protein>
<dbReference type="Proteomes" id="UP000189229">
    <property type="component" value="Unassembled WGS sequence"/>
</dbReference>
<dbReference type="Proteomes" id="UP000188532">
    <property type="component" value="Unassembled WGS sequence"/>
</dbReference>
<keyword evidence="1" id="KW-0472">Membrane</keyword>
<gene>
    <name evidence="3" type="ORF">BZL29_7266</name>
    <name evidence="2" type="ORF">BZL30_8723</name>
</gene>
<dbReference type="EMBL" id="MVBN01000009">
    <property type="protein sequence ID" value="OOK67034.1"/>
    <property type="molecule type" value="Genomic_DNA"/>
</dbReference>
<dbReference type="EMBL" id="MVBM01000010">
    <property type="protein sequence ID" value="OOK65665.1"/>
    <property type="molecule type" value="Genomic_DNA"/>
</dbReference>
<evidence type="ECO:0000313" key="5">
    <source>
        <dbReference type="Proteomes" id="UP000189229"/>
    </source>
</evidence>
<organism evidence="2 5">
    <name type="scientific">Mycobacterium kansasii</name>
    <dbReference type="NCBI Taxonomy" id="1768"/>
    <lineage>
        <taxon>Bacteria</taxon>
        <taxon>Bacillati</taxon>
        <taxon>Actinomycetota</taxon>
        <taxon>Actinomycetes</taxon>
        <taxon>Mycobacteriales</taxon>
        <taxon>Mycobacteriaceae</taxon>
        <taxon>Mycobacterium</taxon>
    </lineage>
</organism>
<feature type="transmembrane region" description="Helical" evidence="1">
    <location>
        <begin position="20"/>
        <end position="38"/>
    </location>
</feature>
<reference evidence="4 5" key="1">
    <citation type="submission" date="2017-02" db="EMBL/GenBank/DDBJ databases">
        <title>Complete genome sequences of Mycobacterium kansasii strains isolated from rhesus macaques.</title>
        <authorList>
            <person name="Panda A."/>
            <person name="Nagaraj S."/>
            <person name="Zhao X."/>
            <person name="Tettelin H."/>
            <person name="Detolla L.J."/>
        </authorList>
    </citation>
    <scope>NUCLEOTIDE SEQUENCE [LARGE SCALE GENOMIC DNA]</scope>
    <source>
        <strain evidence="3 4">11-3469</strain>
        <strain evidence="2 5">11-3813</strain>
    </source>
</reference>
<accession>A0A1V3WFG8</accession>
<evidence type="ECO:0000313" key="4">
    <source>
        <dbReference type="Proteomes" id="UP000188532"/>
    </source>
</evidence>
<comment type="caution">
    <text evidence="2">The sequence shown here is derived from an EMBL/GenBank/DDBJ whole genome shotgun (WGS) entry which is preliminary data.</text>
</comment>
<evidence type="ECO:0000313" key="2">
    <source>
        <dbReference type="EMBL" id="OOK65665.1"/>
    </source>
</evidence>
<evidence type="ECO:0000256" key="1">
    <source>
        <dbReference type="SAM" id="Phobius"/>
    </source>
</evidence>
<keyword evidence="1" id="KW-0812">Transmembrane</keyword>
<dbReference type="AlphaFoldDB" id="A0A1V3WFG8"/>